<evidence type="ECO:0000313" key="1">
    <source>
        <dbReference type="EMBL" id="PTQ34438.1"/>
    </source>
</evidence>
<proteinExistence type="predicted"/>
<sequence length="78" mass="8420">MESSWAKRRFDSISSLSISTRARVRAIPPDPSCAGASLLIDCGNGRSLAIRSYHSRISISCPGFPLSMHTGQPVFVVI</sequence>
<name>A0A2R6WKQ3_MARPO</name>
<organism evidence="1 2">
    <name type="scientific">Marchantia polymorpha</name>
    <name type="common">Common liverwort</name>
    <name type="synonym">Marchantia aquatica</name>
    <dbReference type="NCBI Taxonomy" id="3197"/>
    <lineage>
        <taxon>Eukaryota</taxon>
        <taxon>Viridiplantae</taxon>
        <taxon>Streptophyta</taxon>
        <taxon>Embryophyta</taxon>
        <taxon>Marchantiophyta</taxon>
        <taxon>Marchantiopsida</taxon>
        <taxon>Marchantiidae</taxon>
        <taxon>Marchantiales</taxon>
        <taxon>Marchantiaceae</taxon>
        <taxon>Marchantia</taxon>
    </lineage>
</organism>
<dbReference type="EMBL" id="KZ772752">
    <property type="protein sequence ID" value="PTQ34438.1"/>
    <property type="molecule type" value="Genomic_DNA"/>
</dbReference>
<dbReference type="Gramene" id="Mp4g02450.1">
    <property type="protein sequence ID" value="Mp4g02450.1.cds1"/>
    <property type="gene ID" value="Mp4g02450"/>
</dbReference>
<accession>A0A2R6WKQ3</accession>
<protein>
    <submittedName>
        <fullName evidence="1">Uncharacterized protein</fullName>
    </submittedName>
</protein>
<gene>
    <name evidence="1" type="ORF">MARPO_0080s0054</name>
</gene>
<reference evidence="2" key="1">
    <citation type="journal article" date="2017" name="Cell">
        <title>Insights into land plant evolution garnered from the Marchantia polymorpha genome.</title>
        <authorList>
            <person name="Bowman J.L."/>
            <person name="Kohchi T."/>
            <person name="Yamato K.T."/>
            <person name="Jenkins J."/>
            <person name="Shu S."/>
            <person name="Ishizaki K."/>
            <person name="Yamaoka S."/>
            <person name="Nishihama R."/>
            <person name="Nakamura Y."/>
            <person name="Berger F."/>
            <person name="Adam C."/>
            <person name="Aki S.S."/>
            <person name="Althoff F."/>
            <person name="Araki T."/>
            <person name="Arteaga-Vazquez M.A."/>
            <person name="Balasubrmanian S."/>
            <person name="Barry K."/>
            <person name="Bauer D."/>
            <person name="Boehm C.R."/>
            <person name="Briginshaw L."/>
            <person name="Caballero-Perez J."/>
            <person name="Catarino B."/>
            <person name="Chen F."/>
            <person name="Chiyoda S."/>
            <person name="Chovatia M."/>
            <person name="Davies K.M."/>
            <person name="Delmans M."/>
            <person name="Demura T."/>
            <person name="Dierschke T."/>
            <person name="Dolan L."/>
            <person name="Dorantes-Acosta A.E."/>
            <person name="Eklund D.M."/>
            <person name="Florent S.N."/>
            <person name="Flores-Sandoval E."/>
            <person name="Fujiyama A."/>
            <person name="Fukuzawa H."/>
            <person name="Galik B."/>
            <person name="Grimanelli D."/>
            <person name="Grimwood J."/>
            <person name="Grossniklaus U."/>
            <person name="Hamada T."/>
            <person name="Haseloff J."/>
            <person name="Hetherington A.J."/>
            <person name="Higo A."/>
            <person name="Hirakawa Y."/>
            <person name="Hundley H.N."/>
            <person name="Ikeda Y."/>
            <person name="Inoue K."/>
            <person name="Inoue S.I."/>
            <person name="Ishida S."/>
            <person name="Jia Q."/>
            <person name="Kakita M."/>
            <person name="Kanazawa T."/>
            <person name="Kawai Y."/>
            <person name="Kawashima T."/>
            <person name="Kennedy M."/>
            <person name="Kinose K."/>
            <person name="Kinoshita T."/>
            <person name="Kohara Y."/>
            <person name="Koide E."/>
            <person name="Komatsu K."/>
            <person name="Kopischke S."/>
            <person name="Kubo M."/>
            <person name="Kyozuka J."/>
            <person name="Lagercrantz U."/>
            <person name="Lin S.S."/>
            <person name="Lindquist E."/>
            <person name="Lipzen A.M."/>
            <person name="Lu C.W."/>
            <person name="De Luna E."/>
            <person name="Martienssen R.A."/>
            <person name="Minamino N."/>
            <person name="Mizutani M."/>
            <person name="Mizutani M."/>
            <person name="Mochizuki N."/>
            <person name="Monte I."/>
            <person name="Mosher R."/>
            <person name="Nagasaki H."/>
            <person name="Nakagami H."/>
            <person name="Naramoto S."/>
            <person name="Nishitani K."/>
            <person name="Ohtani M."/>
            <person name="Okamoto T."/>
            <person name="Okumura M."/>
            <person name="Phillips J."/>
            <person name="Pollak B."/>
            <person name="Reinders A."/>
            <person name="Rovekamp M."/>
            <person name="Sano R."/>
            <person name="Sawa S."/>
            <person name="Schmid M.W."/>
            <person name="Shirakawa M."/>
            <person name="Solano R."/>
            <person name="Spunde A."/>
            <person name="Suetsugu N."/>
            <person name="Sugano S."/>
            <person name="Sugiyama A."/>
            <person name="Sun R."/>
            <person name="Suzuki Y."/>
            <person name="Takenaka M."/>
            <person name="Takezawa D."/>
            <person name="Tomogane H."/>
            <person name="Tsuzuki M."/>
            <person name="Ueda T."/>
            <person name="Umeda M."/>
            <person name="Ward J.M."/>
            <person name="Watanabe Y."/>
            <person name="Yazaki K."/>
            <person name="Yokoyama R."/>
            <person name="Yoshitake Y."/>
            <person name="Yotsui I."/>
            <person name="Zachgo S."/>
            <person name="Schmutz J."/>
        </authorList>
    </citation>
    <scope>NUCLEOTIDE SEQUENCE [LARGE SCALE GENOMIC DNA]</scope>
    <source>
        <strain evidence="2">Tak-1</strain>
    </source>
</reference>
<evidence type="ECO:0000313" key="2">
    <source>
        <dbReference type="Proteomes" id="UP000244005"/>
    </source>
</evidence>
<keyword evidence="2" id="KW-1185">Reference proteome</keyword>
<dbReference type="AlphaFoldDB" id="A0A2R6WKQ3"/>
<dbReference type="Proteomes" id="UP000244005">
    <property type="component" value="Unassembled WGS sequence"/>
</dbReference>